<proteinExistence type="predicted"/>
<evidence type="ECO:0000313" key="1">
    <source>
        <dbReference type="EMBL" id="MBS9524436.1"/>
    </source>
</evidence>
<name>A0AAP2G4W1_9BACT</name>
<dbReference type="RefSeq" id="WP_213945302.1">
    <property type="nucleotide sequence ID" value="NZ_JAHCMY010000005.1"/>
</dbReference>
<reference evidence="1 2" key="1">
    <citation type="submission" date="2021-05" db="EMBL/GenBank/DDBJ databases">
        <authorList>
            <person name="Zhang Z.D."/>
            <person name="Osman G."/>
        </authorList>
    </citation>
    <scope>NUCLEOTIDE SEQUENCE [LARGE SCALE GENOMIC DNA]</scope>
    <source>
        <strain evidence="1 2">KCTC 32217</strain>
    </source>
</reference>
<keyword evidence="2" id="KW-1185">Reference proteome</keyword>
<comment type="caution">
    <text evidence="1">The sequence shown here is derived from an EMBL/GenBank/DDBJ whole genome shotgun (WGS) entry which is preliminary data.</text>
</comment>
<dbReference type="EMBL" id="JAHCMY010000005">
    <property type="protein sequence ID" value="MBS9524436.1"/>
    <property type="molecule type" value="Genomic_DNA"/>
</dbReference>
<protein>
    <submittedName>
        <fullName evidence="1">Uncharacterized protein</fullName>
    </submittedName>
</protein>
<dbReference type="AlphaFoldDB" id="A0AAP2G4W1"/>
<evidence type="ECO:0000313" key="2">
    <source>
        <dbReference type="Proteomes" id="UP001319104"/>
    </source>
</evidence>
<sequence>MIRLHIILAILLFGFFSCNIDEEEIYTGRELQYQLFPGSEFDFSGVATVRELIRGGVELQIQLEGQKSNDIYYYPAHLHFGEASEAGANMAYMLNPVDARALLSITSFRYLTDGTEMNFERFSDFNGHIKIHLAEDGPEYQVILALGNVGSNT</sequence>
<accession>A0AAP2G4W1</accession>
<gene>
    <name evidence="1" type="ORF">KI659_10455</name>
</gene>
<dbReference type="Proteomes" id="UP001319104">
    <property type="component" value="Unassembled WGS sequence"/>
</dbReference>
<organism evidence="1 2">
    <name type="scientific">Litoribacter ruber</name>
    <dbReference type="NCBI Taxonomy" id="702568"/>
    <lineage>
        <taxon>Bacteria</taxon>
        <taxon>Pseudomonadati</taxon>
        <taxon>Bacteroidota</taxon>
        <taxon>Cytophagia</taxon>
        <taxon>Cytophagales</taxon>
        <taxon>Cyclobacteriaceae</taxon>
        <taxon>Litoribacter</taxon>
    </lineage>
</organism>
<dbReference type="PROSITE" id="PS51257">
    <property type="entry name" value="PROKAR_LIPOPROTEIN"/>
    <property type="match status" value="1"/>
</dbReference>